<keyword evidence="4 7" id="KW-0630">Potassium</keyword>
<dbReference type="Proteomes" id="UP000266841">
    <property type="component" value="Unassembled WGS sequence"/>
</dbReference>
<dbReference type="InterPro" id="IPR013518">
    <property type="entry name" value="K_chnl_inward-rec_Kir_cyto"/>
</dbReference>
<comment type="subcellular location">
    <subcellularLocation>
        <location evidence="7">Membrane</location>
        <topology evidence="7">Multi-pass membrane protein</topology>
    </subcellularLocation>
</comment>
<dbReference type="eggNOG" id="KOG3827">
    <property type="taxonomic scope" value="Eukaryota"/>
</dbReference>
<comment type="similarity">
    <text evidence="7">Belongs to the inward rectifier-type potassium channel (TC 1.A.2.1) family.</text>
</comment>
<dbReference type="GO" id="GO:0005886">
    <property type="term" value="C:plasma membrane"/>
    <property type="evidence" value="ECO:0007669"/>
    <property type="project" value="TreeGrafter"/>
</dbReference>
<evidence type="ECO:0000313" key="8">
    <source>
        <dbReference type="EMBL" id="EJK44637.1"/>
    </source>
</evidence>
<evidence type="ECO:0000256" key="2">
    <source>
        <dbReference type="ARBA" id="ARBA00022538"/>
    </source>
</evidence>
<gene>
    <name evidence="8" type="ORF">THAOC_36810</name>
</gene>
<dbReference type="GO" id="GO:0034702">
    <property type="term" value="C:monoatomic ion channel complex"/>
    <property type="evidence" value="ECO:0007669"/>
    <property type="project" value="UniProtKB-KW"/>
</dbReference>
<dbReference type="GO" id="GO:0034765">
    <property type="term" value="P:regulation of monoatomic ion transmembrane transport"/>
    <property type="evidence" value="ECO:0007669"/>
    <property type="project" value="TreeGrafter"/>
</dbReference>
<dbReference type="InterPro" id="IPR016449">
    <property type="entry name" value="K_chnl_inward-rec_Kir"/>
</dbReference>
<accession>K0RDQ1</accession>
<dbReference type="SUPFAM" id="SSF81296">
    <property type="entry name" value="E set domains"/>
    <property type="match status" value="1"/>
</dbReference>
<evidence type="ECO:0000313" key="9">
    <source>
        <dbReference type="Proteomes" id="UP000266841"/>
    </source>
</evidence>
<dbReference type="GO" id="GO:0005242">
    <property type="term" value="F:inward rectifier potassium channel activity"/>
    <property type="evidence" value="ECO:0007669"/>
    <property type="project" value="InterPro"/>
</dbReference>
<dbReference type="PANTHER" id="PTHR11767">
    <property type="entry name" value="INWARD RECTIFIER POTASSIUM CHANNEL"/>
    <property type="match status" value="1"/>
</dbReference>
<dbReference type="GO" id="GO:1990573">
    <property type="term" value="P:potassium ion import across plasma membrane"/>
    <property type="evidence" value="ECO:0007669"/>
    <property type="project" value="TreeGrafter"/>
</dbReference>
<dbReference type="AlphaFoldDB" id="K0RDQ1"/>
<keyword evidence="7" id="KW-0812">Transmembrane</keyword>
<keyword evidence="7" id="KW-0472">Membrane</keyword>
<evidence type="ECO:0000256" key="7">
    <source>
        <dbReference type="RuleBase" id="RU003822"/>
    </source>
</evidence>
<keyword evidence="5 7" id="KW-0406">Ion transport</keyword>
<dbReference type="OMA" id="RTHIRYQ"/>
<dbReference type="Gene3D" id="2.60.40.1400">
    <property type="entry name" value="G protein-activated inward rectifier potassium channel 1"/>
    <property type="match status" value="1"/>
</dbReference>
<keyword evidence="6 7" id="KW-0407">Ion channel</keyword>
<comment type="caution">
    <text evidence="8">The sequence shown here is derived from an EMBL/GenBank/DDBJ whole genome shotgun (WGS) entry which is preliminary data.</text>
</comment>
<protein>
    <submittedName>
        <fullName evidence="8">Uncharacterized protein</fullName>
    </submittedName>
</protein>
<name>K0RDQ1_THAOC</name>
<dbReference type="InterPro" id="IPR014756">
    <property type="entry name" value="Ig_E-set"/>
</dbReference>
<keyword evidence="9" id="KW-1185">Reference proteome</keyword>
<reference evidence="8 9" key="1">
    <citation type="journal article" date="2012" name="Genome Biol.">
        <title>Genome and low-iron response of an oceanic diatom adapted to chronic iron limitation.</title>
        <authorList>
            <person name="Lommer M."/>
            <person name="Specht M."/>
            <person name="Roy A.S."/>
            <person name="Kraemer L."/>
            <person name="Andreson R."/>
            <person name="Gutowska M.A."/>
            <person name="Wolf J."/>
            <person name="Bergner S.V."/>
            <person name="Schilhabel M.B."/>
            <person name="Klostermeier U.C."/>
            <person name="Beiko R.G."/>
            <person name="Rosenstiel P."/>
            <person name="Hippler M."/>
            <person name="Laroche J."/>
        </authorList>
    </citation>
    <scope>NUCLEOTIDE SEQUENCE [LARGE SCALE GENOMIC DNA]</scope>
    <source>
        <strain evidence="8 9">CCMP1005</strain>
    </source>
</reference>
<evidence type="ECO:0000256" key="3">
    <source>
        <dbReference type="ARBA" id="ARBA00022882"/>
    </source>
</evidence>
<dbReference type="PANTHER" id="PTHR11767:SF103">
    <property type="entry name" value="POTASSIUM CHANNEL INWARDLY RECTIFYING TRANSMEMBRANE DOMAIN-CONTAINING PROTEIN"/>
    <property type="match status" value="1"/>
</dbReference>
<dbReference type="SUPFAM" id="SSF81324">
    <property type="entry name" value="Voltage-gated potassium channels"/>
    <property type="match status" value="1"/>
</dbReference>
<evidence type="ECO:0000256" key="5">
    <source>
        <dbReference type="ARBA" id="ARBA00023065"/>
    </source>
</evidence>
<sequence length="380" mass="42898">MLFVISWTVLVIVFAGVYMYVDRLAPEVSCGLSNSSEGETIHFQGAFAFSLETTTTVGYGLPNGTNGFFENCMELQIAIYFQPEARCSGEVMLVWSPRPLIGLTNILAAKVIFSNKAVIKRENVGGIERYILSLRIFDADSMQPVRLFRPNDDLGSVLFTSLPSRVSHHIDFHSPISPPSHLPENGCRVWDNNYIVHNCKMDLREVDTYTGGQDGLKCSVCGETYNTSENLIKHIQYSKLVESHDDIPVEGSHQEIDVDTLFRNANDKRAKLCNEPWYREFRQYFESANIELICVFEAIDPYQSGTFQAIQSYTIDDINFDEDFDPCVLSDSENNSGGDSLLPKMNRWVRRICLGRAAIGRSIKIDLEAFHKTSPVEVKE</sequence>
<dbReference type="Gene3D" id="1.10.287.70">
    <property type="match status" value="1"/>
</dbReference>
<keyword evidence="2 7" id="KW-0633">Potassium transport</keyword>
<evidence type="ECO:0000256" key="1">
    <source>
        <dbReference type="ARBA" id="ARBA00022448"/>
    </source>
</evidence>
<dbReference type="EMBL" id="AGNL01049420">
    <property type="protein sequence ID" value="EJK44637.1"/>
    <property type="molecule type" value="Genomic_DNA"/>
</dbReference>
<dbReference type="OrthoDB" id="273257at2759"/>
<dbReference type="PRINTS" id="PR01320">
    <property type="entry name" value="KIRCHANNEL"/>
</dbReference>
<proteinExistence type="inferred from homology"/>
<evidence type="ECO:0000256" key="6">
    <source>
        <dbReference type="ARBA" id="ARBA00023303"/>
    </source>
</evidence>
<keyword evidence="3 7" id="KW-0851">Voltage-gated channel</keyword>
<keyword evidence="1 7" id="KW-0813">Transport</keyword>
<organism evidence="8 9">
    <name type="scientific">Thalassiosira oceanica</name>
    <name type="common">Marine diatom</name>
    <dbReference type="NCBI Taxonomy" id="159749"/>
    <lineage>
        <taxon>Eukaryota</taxon>
        <taxon>Sar</taxon>
        <taxon>Stramenopiles</taxon>
        <taxon>Ochrophyta</taxon>
        <taxon>Bacillariophyta</taxon>
        <taxon>Coscinodiscophyceae</taxon>
        <taxon>Thalassiosirophycidae</taxon>
        <taxon>Thalassiosirales</taxon>
        <taxon>Thalassiosiraceae</taxon>
        <taxon>Thalassiosira</taxon>
    </lineage>
</organism>
<evidence type="ECO:0000256" key="4">
    <source>
        <dbReference type="ARBA" id="ARBA00022958"/>
    </source>
</evidence>